<dbReference type="GO" id="GO:0016209">
    <property type="term" value="F:antioxidant activity"/>
    <property type="evidence" value="ECO:0007669"/>
    <property type="project" value="InterPro"/>
</dbReference>
<dbReference type="AlphaFoldDB" id="A0A517Y566"/>
<keyword evidence="3" id="KW-0560">Oxidoreductase</keyword>
<evidence type="ECO:0000313" key="3">
    <source>
        <dbReference type="EMBL" id="QDU25340.1"/>
    </source>
</evidence>
<dbReference type="PROSITE" id="PS51352">
    <property type="entry name" value="THIOREDOXIN_2"/>
    <property type="match status" value="1"/>
</dbReference>
<dbReference type="Proteomes" id="UP000315017">
    <property type="component" value="Chromosome"/>
</dbReference>
<name>A0A517Y566_9BACT</name>
<dbReference type="Gene3D" id="3.40.30.10">
    <property type="entry name" value="Glutaredoxin"/>
    <property type="match status" value="1"/>
</dbReference>
<feature type="chain" id="PRO_5022091661" evidence="1">
    <location>
        <begin position="25"/>
        <end position="363"/>
    </location>
</feature>
<dbReference type="Pfam" id="PF00578">
    <property type="entry name" value="AhpC-TSA"/>
    <property type="match status" value="1"/>
</dbReference>
<evidence type="ECO:0000313" key="4">
    <source>
        <dbReference type="Proteomes" id="UP000315017"/>
    </source>
</evidence>
<gene>
    <name evidence="3" type="primary">ykuV</name>
    <name evidence="3" type="ORF">ETAA8_04050</name>
</gene>
<accession>A0A517Y566</accession>
<feature type="domain" description="Thioredoxin" evidence="2">
    <location>
        <begin position="194"/>
        <end position="357"/>
    </location>
</feature>
<dbReference type="EC" id="1.8.-.-" evidence="3"/>
<dbReference type="InterPro" id="IPR036249">
    <property type="entry name" value="Thioredoxin-like_sf"/>
</dbReference>
<dbReference type="InterPro" id="IPR013766">
    <property type="entry name" value="Thioredoxin_domain"/>
</dbReference>
<dbReference type="KEGG" id="aagg:ETAA8_04050"/>
<keyword evidence="1" id="KW-0732">Signal</keyword>
<dbReference type="EMBL" id="CP036274">
    <property type="protein sequence ID" value="QDU25340.1"/>
    <property type="molecule type" value="Genomic_DNA"/>
</dbReference>
<dbReference type="GO" id="GO:0016491">
    <property type="term" value="F:oxidoreductase activity"/>
    <property type="evidence" value="ECO:0007669"/>
    <property type="project" value="UniProtKB-KW"/>
</dbReference>
<feature type="signal peptide" evidence="1">
    <location>
        <begin position="1"/>
        <end position="24"/>
    </location>
</feature>
<dbReference type="InterPro" id="IPR000866">
    <property type="entry name" value="AhpC/TSA"/>
</dbReference>
<dbReference type="RefSeq" id="WP_202921508.1">
    <property type="nucleotide sequence ID" value="NZ_CP036274.1"/>
</dbReference>
<dbReference type="PANTHER" id="PTHR42852">
    <property type="entry name" value="THIOL:DISULFIDE INTERCHANGE PROTEIN DSBE"/>
    <property type="match status" value="1"/>
</dbReference>
<dbReference type="InterPro" id="IPR050553">
    <property type="entry name" value="Thioredoxin_ResA/DsbE_sf"/>
</dbReference>
<reference evidence="3 4" key="1">
    <citation type="submission" date="2019-02" db="EMBL/GenBank/DDBJ databases">
        <title>Deep-cultivation of Planctomycetes and their phenomic and genomic characterization uncovers novel biology.</title>
        <authorList>
            <person name="Wiegand S."/>
            <person name="Jogler M."/>
            <person name="Boedeker C."/>
            <person name="Pinto D."/>
            <person name="Vollmers J."/>
            <person name="Rivas-Marin E."/>
            <person name="Kohn T."/>
            <person name="Peeters S.H."/>
            <person name="Heuer A."/>
            <person name="Rast P."/>
            <person name="Oberbeckmann S."/>
            <person name="Bunk B."/>
            <person name="Jeske O."/>
            <person name="Meyerdierks A."/>
            <person name="Storesund J.E."/>
            <person name="Kallscheuer N."/>
            <person name="Luecker S."/>
            <person name="Lage O.M."/>
            <person name="Pohl T."/>
            <person name="Merkel B.J."/>
            <person name="Hornburger P."/>
            <person name="Mueller R.-W."/>
            <person name="Bruemmer F."/>
            <person name="Labrenz M."/>
            <person name="Spormann A.M."/>
            <person name="Op den Camp H."/>
            <person name="Overmann J."/>
            <person name="Amann R."/>
            <person name="Jetten M.S.M."/>
            <person name="Mascher T."/>
            <person name="Medema M.H."/>
            <person name="Devos D.P."/>
            <person name="Kaster A.-K."/>
            <person name="Ovreas L."/>
            <person name="Rohde M."/>
            <person name="Galperin M.Y."/>
            <person name="Jogler C."/>
        </authorList>
    </citation>
    <scope>NUCLEOTIDE SEQUENCE [LARGE SCALE GENOMIC DNA]</scope>
    <source>
        <strain evidence="3 4">ETA_A8</strain>
    </source>
</reference>
<sequence length="363" mass="41246" precursor="true">MRTVFTTFVVVAFASLLSGLTARGADPFAGADPSWALLHEPAVVAELKLSSTQRVAYQELMDSVDLRFFPLRNKSREVVVAVVDEIMGECQQKLNTLLLPAQSKRFREILMRKLGTAALVRDDLDLQMDYTDEQLKQLKTIVDKAAAAVTALEKEASEGKPRQPLEEKFKDVKLKEQQEILALLKPAQRTKWQQAVGAPFDLSRLGQTAYRAPEIVDTKDWINSPAMKLADQRGKVVVLHFYAFGCSNCIHNYPWYREWHDKFQGKDVVLIGVHTPETAGEREAANVRSSATKEKFAFPVVIDGKSENWNAWGNSMWPSVYLIDKRGYLRHFWPGELKWQGLDGEKYMRERIEQLLTETDAKS</sequence>
<keyword evidence="4" id="KW-1185">Reference proteome</keyword>
<evidence type="ECO:0000256" key="1">
    <source>
        <dbReference type="SAM" id="SignalP"/>
    </source>
</evidence>
<evidence type="ECO:0000259" key="2">
    <source>
        <dbReference type="PROSITE" id="PS51352"/>
    </source>
</evidence>
<dbReference type="SUPFAM" id="SSF52833">
    <property type="entry name" value="Thioredoxin-like"/>
    <property type="match status" value="1"/>
</dbReference>
<dbReference type="PANTHER" id="PTHR42852:SF13">
    <property type="entry name" value="PROTEIN DIPZ"/>
    <property type="match status" value="1"/>
</dbReference>
<protein>
    <submittedName>
        <fullName evidence="3">Thiol-disulfide oxidoreductase YkuV</fullName>
        <ecNumber evidence="3">1.8.-.-</ecNumber>
    </submittedName>
</protein>
<organism evidence="3 4">
    <name type="scientific">Anatilimnocola aggregata</name>
    <dbReference type="NCBI Taxonomy" id="2528021"/>
    <lineage>
        <taxon>Bacteria</taxon>
        <taxon>Pseudomonadati</taxon>
        <taxon>Planctomycetota</taxon>
        <taxon>Planctomycetia</taxon>
        <taxon>Pirellulales</taxon>
        <taxon>Pirellulaceae</taxon>
        <taxon>Anatilimnocola</taxon>
    </lineage>
</organism>
<proteinExistence type="predicted"/>